<dbReference type="FunFam" id="1.25.40.10:FF:000682">
    <property type="entry name" value="Pentatricopeptide repeat-containing protein At3g16610"/>
    <property type="match status" value="1"/>
</dbReference>
<dbReference type="NCBIfam" id="TIGR00756">
    <property type="entry name" value="PPR"/>
    <property type="match status" value="5"/>
</dbReference>
<dbReference type="PANTHER" id="PTHR47926">
    <property type="entry name" value="PENTATRICOPEPTIDE REPEAT-CONTAINING PROTEIN"/>
    <property type="match status" value="1"/>
</dbReference>
<dbReference type="FunFam" id="1.25.40.10:FF:000436">
    <property type="entry name" value="Pentatricopeptide repeat-containing protein At5g39350 family"/>
    <property type="match status" value="1"/>
</dbReference>
<dbReference type="InterPro" id="IPR046848">
    <property type="entry name" value="E_motif"/>
</dbReference>
<dbReference type="GO" id="GO:0009451">
    <property type="term" value="P:RNA modification"/>
    <property type="evidence" value="ECO:0007669"/>
    <property type="project" value="InterPro"/>
</dbReference>
<feature type="repeat" description="PPR" evidence="2">
    <location>
        <begin position="238"/>
        <end position="272"/>
    </location>
</feature>
<evidence type="ECO:0008006" key="5">
    <source>
        <dbReference type="Google" id="ProtNLM"/>
    </source>
</evidence>
<dbReference type="Pfam" id="PF13041">
    <property type="entry name" value="PPR_2"/>
    <property type="match status" value="4"/>
</dbReference>
<dbReference type="Pfam" id="PF01535">
    <property type="entry name" value="PPR"/>
    <property type="match status" value="2"/>
</dbReference>
<dbReference type="InterPro" id="IPR002885">
    <property type="entry name" value="PPR_rpt"/>
</dbReference>
<organism evidence="3 4">
    <name type="scientific">Arachis hypogaea</name>
    <name type="common">Peanut</name>
    <dbReference type="NCBI Taxonomy" id="3818"/>
    <lineage>
        <taxon>Eukaryota</taxon>
        <taxon>Viridiplantae</taxon>
        <taxon>Streptophyta</taxon>
        <taxon>Embryophyta</taxon>
        <taxon>Tracheophyta</taxon>
        <taxon>Spermatophyta</taxon>
        <taxon>Magnoliopsida</taxon>
        <taxon>eudicotyledons</taxon>
        <taxon>Gunneridae</taxon>
        <taxon>Pentapetalae</taxon>
        <taxon>rosids</taxon>
        <taxon>fabids</taxon>
        <taxon>Fabales</taxon>
        <taxon>Fabaceae</taxon>
        <taxon>Papilionoideae</taxon>
        <taxon>50 kb inversion clade</taxon>
        <taxon>dalbergioids sensu lato</taxon>
        <taxon>Dalbergieae</taxon>
        <taxon>Pterocarpus clade</taxon>
        <taxon>Arachis</taxon>
    </lineage>
</organism>
<feature type="repeat" description="PPR" evidence="2">
    <location>
        <begin position="339"/>
        <end position="373"/>
    </location>
</feature>
<dbReference type="OrthoDB" id="185373at2759"/>
<dbReference type="AlphaFoldDB" id="A0A444ZCT4"/>
<dbReference type="FunFam" id="1.25.40.10:FF:000158">
    <property type="entry name" value="pentatricopeptide repeat-containing protein At2g33680"/>
    <property type="match status" value="1"/>
</dbReference>
<evidence type="ECO:0000256" key="1">
    <source>
        <dbReference type="ARBA" id="ARBA00022737"/>
    </source>
</evidence>
<dbReference type="Gene3D" id="1.25.40.10">
    <property type="entry name" value="Tetratricopeptide repeat domain"/>
    <property type="match status" value="4"/>
</dbReference>
<gene>
    <name evidence="3" type="ORF">Ahy_B04g069487</name>
</gene>
<feature type="repeat" description="PPR" evidence="2">
    <location>
        <begin position="440"/>
        <end position="474"/>
    </location>
</feature>
<dbReference type="InterPro" id="IPR046960">
    <property type="entry name" value="PPR_At4g14850-like_plant"/>
</dbReference>
<evidence type="ECO:0000313" key="4">
    <source>
        <dbReference type="Proteomes" id="UP000289738"/>
    </source>
</evidence>
<name>A0A444ZCT4_ARAHY</name>
<dbReference type="InterPro" id="IPR011990">
    <property type="entry name" value="TPR-like_helical_dom_sf"/>
</dbReference>
<dbReference type="Gramene" id="arahy.Tifrunner.gnm2.ann2.Ah14g063700.1">
    <property type="protein sequence ID" value="arahy.Tifrunner.gnm2.ann2.Ah14g063700.1-CDS-1"/>
    <property type="gene ID" value="arahy.Tifrunner.gnm2.ann2.Ah14g063700"/>
</dbReference>
<keyword evidence="4" id="KW-1185">Reference proteome</keyword>
<dbReference type="Proteomes" id="UP000289738">
    <property type="component" value="Chromosome B04"/>
</dbReference>
<evidence type="ECO:0000313" key="3">
    <source>
        <dbReference type="EMBL" id="RYR11979.1"/>
    </source>
</evidence>
<dbReference type="FunFam" id="1.25.40.10:FF:000343">
    <property type="entry name" value="Pentatricopeptide repeat-containing protein At3g58590"/>
    <property type="match status" value="1"/>
</dbReference>
<accession>A0A444ZCT4</accession>
<proteinExistence type="predicted"/>
<dbReference type="EMBL" id="SDMP01000014">
    <property type="protein sequence ID" value="RYR11979.1"/>
    <property type="molecule type" value="Genomic_DNA"/>
</dbReference>
<dbReference type="Pfam" id="PF20431">
    <property type="entry name" value="E_motif"/>
    <property type="match status" value="1"/>
</dbReference>
<dbReference type="PROSITE" id="PS51375">
    <property type="entry name" value="PPR"/>
    <property type="match status" value="4"/>
</dbReference>
<protein>
    <recommendedName>
        <fullName evidence="5">Pentatricopeptide repeat-containing protein</fullName>
    </recommendedName>
</protein>
<reference evidence="3 4" key="1">
    <citation type="submission" date="2019-01" db="EMBL/GenBank/DDBJ databases">
        <title>Sequencing of cultivated peanut Arachis hypogaea provides insights into genome evolution and oil improvement.</title>
        <authorList>
            <person name="Chen X."/>
        </authorList>
    </citation>
    <scope>NUCLEOTIDE SEQUENCE [LARGE SCALE GENOMIC DNA]</scope>
    <source>
        <strain evidence="4">cv. Fuhuasheng</strain>
        <tissue evidence="3">Leaves</tissue>
    </source>
</reference>
<sequence length="691" mass="76799">MHAFKPKAPYLLLLKFPAYKTVKTRWLVLLPPSPSSATATHSFNSHINYLSSQGSHRQVLLTYASMLHSQVPSDPFTFPTLLKACSSLNLFPLGLLLHQRIVLLGFSLDPYIASSLITFYVKFGFPDVARKVFDFMPHRNVVPWTTIIGCYSRGGRVLEAFSLFGEMCWQGIQPTSVTLLSLLSGVSEIAQVRCLHGQILRGGFHLDAHIETSLIVAYLKGGNVDTAFKIFERSLDRDVVLWTAMISGLVKNDSADKALCVFRQMLNLGVKASSATMASVITACGQLGSIHLGASVHGYIMRQELSLDGAAQNSLVAMYAKCGHLDQSSIVFDRMGKRDLVSWNTIISGYAQNGYVCKALLLFNEMRSDHQNPDSITIVSLLQGCASTGQLHLGRWIHGYVVRNVLQPCILVDTSLVDMYCKCGDLDAAQRCFNQMPYHDLVSWSAIIAGYGYHGKGETAFKLYSEFLKTGIKPNHVMFLSVLSSCSHNGLVDQGLTIYKSMTRDFGIAPNLEHHACVVDLLSRAGRVEEGYNLYRKVFLRPHLDVLGIILDACRAHGNKELGDAIANDILMLRPMSAGHYVQLAHCYASINKWEEVGEAWNHMRSLGLRKIPGWSFIDINGAITTFFTDHNSHPLFQEIMFALKVLRKQMIKMEEVSINLESNHIYNNCVCLKSKNSGISLNGCDVLDFQ</sequence>
<dbReference type="SMR" id="A0A444ZCT4"/>
<comment type="caution">
    <text evidence="3">The sequence shown here is derived from an EMBL/GenBank/DDBJ whole genome shotgun (WGS) entry which is preliminary data.</text>
</comment>
<feature type="repeat" description="PPR" evidence="2">
    <location>
        <begin position="140"/>
        <end position="174"/>
    </location>
</feature>
<dbReference type="PANTHER" id="PTHR47926:SF451">
    <property type="entry name" value="TETRATRICOPEPTIDE-LIKE HELICAL DOMAIN SUPERFAMILY"/>
    <property type="match status" value="1"/>
</dbReference>
<keyword evidence="1" id="KW-0677">Repeat</keyword>
<dbReference type="GO" id="GO:0099402">
    <property type="term" value="P:plant organ development"/>
    <property type="evidence" value="ECO:0007669"/>
    <property type="project" value="UniProtKB-ARBA"/>
</dbReference>
<evidence type="ECO:0000256" key="2">
    <source>
        <dbReference type="PROSITE-ProRule" id="PRU00708"/>
    </source>
</evidence>
<dbReference type="GO" id="GO:0003723">
    <property type="term" value="F:RNA binding"/>
    <property type="evidence" value="ECO:0007669"/>
    <property type="project" value="InterPro"/>
</dbReference>